<dbReference type="Proteomes" id="UP000192596">
    <property type="component" value="Unassembled WGS sequence"/>
</dbReference>
<name>A0A1V8SXK6_9PEZI</name>
<keyword evidence="1" id="KW-0175">Coiled coil</keyword>
<evidence type="ECO:0000313" key="2">
    <source>
        <dbReference type="EMBL" id="OQO03893.1"/>
    </source>
</evidence>
<sequence>MPQLRITSLYAFTVSPADVALCRQNASYRKRIERIEEQIDKLVQERNEREKQSFGSAALIGETAVIDLDAVDERITFIEGELEARDNELRKLGEALVAGPSTSKGMSS</sequence>
<feature type="coiled-coil region" evidence="1">
    <location>
        <begin position="25"/>
        <end position="52"/>
    </location>
</feature>
<evidence type="ECO:0000313" key="3">
    <source>
        <dbReference type="Proteomes" id="UP000192596"/>
    </source>
</evidence>
<organism evidence="2 3">
    <name type="scientific">Cryoendolithus antarcticus</name>
    <dbReference type="NCBI Taxonomy" id="1507870"/>
    <lineage>
        <taxon>Eukaryota</taxon>
        <taxon>Fungi</taxon>
        <taxon>Dikarya</taxon>
        <taxon>Ascomycota</taxon>
        <taxon>Pezizomycotina</taxon>
        <taxon>Dothideomycetes</taxon>
        <taxon>Dothideomycetidae</taxon>
        <taxon>Cladosporiales</taxon>
        <taxon>Cladosporiaceae</taxon>
        <taxon>Cryoendolithus</taxon>
    </lineage>
</organism>
<protein>
    <submittedName>
        <fullName evidence="2">Uncharacterized protein</fullName>
    </submittedName>
</protein>
<accession>A0A1V8SXK6</accession>
<dbReference type="AlphaFoldDB" id="A0A1V8SXK6"/>
<proteinExistence type="predicted"/>
<gene>
    <name evidence="2" type="ORF">B0A48_10534</name>
</gene>
<reference evidence="3" key="1">
    <citation type="submission" date="2017-03" db="EMBL/GenBank/DDBJ databases">
        <title>Genomes of endolithic fungi from Antarctica.</title>
        <authorList>
            <person name="Coleine C."/>
            <person name="Masonjones S."/>
            <person name="Stajich J.E."/>
        </authorList>
    </citation>
    <scope>NUCLEOTIDE SEQUENCE [LARGE SCALE GENOMIC DNA]</scope>
    <source>
        <strain evidence="3">CCFEE 5527</strain>
    </source>
</reference>
<dbReference type="InParanoid" id="A0A1V8SXK6"/>
<evidence type="ECO:0000256" key="1">
    <source>
        <dbReference type="SAM" id="Coils"/>
    </source>
</evidence>
<comment type="caution">
    <text evidence="2">The sequence shown here is derived from an EMBL/GenBank/DDBJ whole genome shotgun (WGS) entry which is preliminary data.</text>
</comment>
<keyword evidence="3" id="KW-1185">Reference proteome</keyword>
<dbReference type="EMBL" id="NAJO01000023">
    <property type="protein sequence ID" value="OQO03893.1"/>
    <property type="molecule type" value="Genomic_DNA"/>
</dbReference>